<accession>A0A927GT26</accession>
<protein>
    <recommendedName>
        <fullName evidence="3">Sporulation lipoprotein YhcN/YlaJ</fullName>
    </recommendedName>
</protein>
<organism evidence="1 2">
    <name type="scientific">Paenibacillus sabuli</name>
    <dbReference type="NCBI Taxonomy" id="2772509"/>
    <lineage>
        <taxon>Bacteria</taxon>
        <taxon>Bacillati</taxon>
        <taxon>Bacillota</taxon>
        <taxon>Bacilli</taxon>
        <taxon>Bacillales</taxon>
        <taxon>Paenibacillaceae</taxon>
        <taxon>Paenibacillus</taxon>
    </lineage>
</organism>
<dbReference type="AlphaFoldDB" id="A0A927GT26"/>
<comment type="caution">
    <text evidence="1">The sequence shown here is derived from an EMBL/GenBank/DDBJ whole genome shotgun (WGS) entry which is preliminary data.</text>
</comment>
<evidence type="ECO:0008006" key="3">
    <source>
        <dbReference type="Google" id="ProtNLM"/>
    </source>
</evidence>
<gene>
    <name evidence="1" type="ORF">IDH44_19430</name>
</gene>
<evidence type="ECO:0000313" key="1">
    <source>
        <dbReference type="EMBL" id="MBD2847379.1"/>
    </source>
</evidence>
<proteinExistence type="predicted"/>
<reference evidence="1" key="1">
    <citation type="submission" date="2020-09" db="EMBL/GenBank/DDBJ databases">
        <title>A novel bacterium of genus Paenibacillus, isolated from South China Sea.</title>
        <authorList>
            <person name="Huang H."/>
            <person name="Mo K."/>
            <person name="Hu Y."/>
        </authorList>
    </citation>
    <scope>NUCLEOTIDE SEQUENCE</scope>
    <source>
        <strain evidence="1">IB182496</strain>
    </source>
</reference>
<sequence>MLLAGVVALSCIGCNYKQHVQESEHDYGSQDAGDPKLYGGRQYGALTGRTNQHDNRYFEYSSLLSRETARIDGLATSVVMLTDKNAYVGIALDWTAVGTKRKGGFAMREQNNTGTTEGVYNFRTGSPYYNNRKAITPFNSPFSVQDHNLISGELKQTIAKRIRKLAPQVEEIHISAKRDFTNEMVDYAKEAWLGHPLQPYLNNFNTMVKYEFAAGQTLPEPVERLVKQGRQAKTK</sequence>
<dbReference type="Proteomes" id="UP000621560">
    <property type="component" value="Unassembled WGS sequence"/>
</dbReference>
<dbReference type="EMBL" id="JACXIZ010000036">
    <property type="protein sequence ID" value="MBD2847379.1"/>
    <property type="molecule type" value="Genomic_DNA"/>
</dbReference>
<keyword evidence="2" id="KW-1185">Reference proteome</keyword>
<evidence type="ECO:0000313" key="2">
    <source>
        <dbReference type="Proteomes" id="UP000621560"/>
    </source>
</evidence>
<name>A0A927GT26_9BACL</name>